<keyword evidence="1" id="KW-0812">Transmembrane</keyword>
<sequence length="374" mass="43603">MINEKVLGSFKIIFKVATSIGVVPLDYEKNKLRKSKSLYKKLVRFMANCLFVFKIMFLGVRFLQAAVDWEKNIQDVCLTAFYELIYLNLAFFITNNRMKESELCWTFSQISSLNENVSLRKQWSLPELIMLTWIPACVNMEILMLIYYIALPLERHQFFSAIPVHFQNKTGIFIVCFSVEVFILTCFIWLALFEFAVQKLMLTSLIYWTDEISNAKTMTRMHSLESIHQYWVQVLLAKNLNIIYGESIEQIKTSFTISCIGMNFVMIRCHSVASLFLILFLLNCIGFCHTLPPLLYHDAFEVGVNSLNCKRALKLRVLERDCGVAGSRILWSRCCSAIPPLRIRVLGMYFLDRMFVPQFFFLIFYFTCTLLLSV</sequence>
<name>A0A8J2PK66_9HEXA</name>
<keyword evidence="1" id="KW-1133">Transmembrane helix</keyword>
<reference evidence="2" key="1">
    <citation type="submission" date="2021-06" db="EMBL/GenBank/DDBJ databases">
        <authorList>
            <person name="Hodson N. C."/>
            <person name="Mongue J. A."/>
            <person name="Jaron S. K."/>
        </authorList>
    </citation>
    <scope>NUCLEOTIDE SEQUENCE</scope>
</reference>
<accession>A0A8J2PK66</accession>
<feature type="transmembrane region" description="Helical" evidence="1">
    <location>
        <begin position="354"/>
        <end position="372"/>
    </location>
</feature>
<dbReference type="Proteomes" id="UP000708208">
    <property type="component" value="Unassembled WGS sequence"/>
</dbReference>
<dbReference type="AlphaFoldDB" id="A0A8J2PK66"/>
<comment type="caution">
    <text evidence="2">The sequence shown here is derived from an EMBL/GenBank/DDBJ whole genome shotgun (WGS) entry which is preliminary data.</text>
</comment>
<feature type="transmembrane region" description="Helical" evidence="1">
    <location>
        <begin position="45"/>
        <end position="67"/>
    </location>
</feature>
<keyword evidence="3" id="KW-1185">Reference proteome</keyword>
<gene>
    <name evidence="2" type="ORF">AFUS01_LOCUS43383</name>
</gene>
<keyword evidence="1" id="KW-0472">Membrane</keyword>
<evidence type="ECO:0000313" key="2">
    <source>
        <dbReference type="EMBL" id="CAG7833803.1"/>
    </source>
</evidence>
<dbReference type="EMBL" id="CAJVCH010570029">
    <property type="protein sequence ID" value="CAG7833803.1"/>
    <property type="molecule type" value="Genomic_DNA"/>
</dbReference>
<organism evidence="2 3">
    <name type="scientific">Allacma fusca</name>
    <dbReference type="NCBI Taxonomy" id="39272"/>
    <lineage>
        <taxon>Eukaryota</taxon>
        <taxon>Metazoa</taxon>
        <taxon>Ecdysozoa</taxon>
        <taxon>Arthropoda</taxon>
        <taxon>Hexapoda</taxon>
        <taxon>Collembola</taxon>
        <taxon>Symphypleona</taxon>
        <taxon>Sminthuridae</taxon>
        <taxon>Allacma</taxon>
    </lineage>
</organism>
<feature type="transmembrane region" description="Helical" evidence="1">
    <location>
        <begin position="170"/>
        <end position="192"/>
    </location>
</feature>
<evidence type="ECO:0000313" key="3">
    <source>
        <dbReference type="Proteomes" id="UP000708208"/>
    </source>
</evidence>
<feature type="transmembrane region" description="Helical" evidence="1">
    <location>
        <begin position="73"/>
        <end position="93"/>
    </location>
</feature>
<evidence type="ECO:0000256" key="1">
    <source>
        <dbReference type="SAM" id="Phobius"/>
    </source>
</evidence>
<feature type="transmembrane region" description="Helical" evidence="1">
    <location>
        <begin position="128"/>
        <end position="150"/>
    </location>
</feature>
<protein>
    <submittedName>
        <fullName evidence="2">Uncharacterized protein</fullName>
    </submittedName>
</protein>
<feature type="transmembrane region" description="Helical" evidence="1">
    <location>
        <begin position="272"/>
        <end position="292"/>
    </location>
</feature>
<proteinExistence type="predicted"/>